<feature type="domain" description="NAD-dependent epimerase/dehydratase" evidence="1">
    <location>
        <begin position="21"/>
        <end position="104"/>
    </location>
</feature>
<sequence length="121" mass="13340">MSAVIRHGSEDDITLAEVDRVAVVGGGGYVGWHIVLRLVGCGHSVAIMDLGLFPEAREAVSANKSITFFRVDIREKEELLDSFKRYRPKTVYHVASYGMSGREMVGTAKQKSRLGKLIMIS</sequence>
<comment type="caution">
    <text evidence="2">The sequence shown here is derived from an EMBL/GenBank/DDBJ whole genome shotgun (WGS) entry which is preliminary data.</text>
</comment>
<dbReference type="SUPFAM" id="SSF51735">
    <property type="entry name" value="NAD(P)-binding Rossmann-fold domains"/>
    <property type="match status" value="1"/>
</dbReference>
<organism evidence="2 3">
    <name type="scientific">Ramazzottius varieornatus</name>
    <name type="common">Water bear</name>
    <name type="synonym">Tardigrade</name>
    <dbReference type="NCBI Taxonomy" id="947166"/>
    <lineage>
        <taxon>Eukaryota</taxon>
        <taxon>Metazoa</taxon>
        <taxon>Ecdysozoa</taxon>
        <taxon>Tardigrada</taxon>
        <taxon>Eutardigrada</taxon>
        <taxon>Parachela</taxon>
        <taxon>Hypsibioidea</taxon>
        <taxon>Ramazzottiidae</taxon>
        <taxon>Ramazzottius</taxon>
    </lineage>
</organism>
<gene>
    <name evidence="2" type="primary">RvY_08685</name>
    <name evidence="2" type="synonym">RvY_08685.1</name>
    <name evidence="2" type="ORF">RvY_08685-1</name>
</gene>
<accession>A0A1D1VEQ1</accession>
<keyword evidence="3" id="KW-1185">Reference proteome</keyword>
<evidence type="ECO:0000313" key="2">
    <source>
        <dbReference type="EMBL" id="GAU97373.1"/>
    </source>
</evidence>
<reference evidence="2 3" key="1">
    <citation type="journal article" date="2016" name="Nat. Commun.">
        <title>Extremotolerant tardigrade genome and improved radiotolerance of human cultured cells by tardigrade-unique protein.</title>
        <authorList>
            <person name="Hashimoto T."/>
            <person name="Horikawa D.D."/>
            <person name="Saito Y."/>
            <person name="Kuwahara H."/>
            <person name="Kozuka-Hata H."/>
            <person name="Shin-I T."/>
            <person name="Minakuchi Y."/>
            <person name="Ohishi K."/>
            <person name="Motoyama A."/>
            <person name="Aizu T."/>
            <person name="Enomoto A."/>
            <person name="Kondo K."/>
            <person name="Tanaka S."/>
            <person name="Hara Y."/>
            <person name="Koshikawa S."/>
            <person name="Sagara H."/>
            <person name="Miura T."/>
            <person name="Yokobori S."/>
            <person name="Miyagawa K."/>
            <person name="Suzuki Y."/>
            <person name="Kubo T."/>
            <person name="Oyama M."/>
            <person name="Kohara Y."/>
            <person name="Fujiyama A."/>
            <person name="Arakawa K."/>
            <person name="Katayama T."/>
            <person name="Toyoda A."/>
            <person name="Kunieda T."/>
        </authorList>
    </citation>
    <scope>NUCLEOTIDE SEQUENCE [LARGE SCALE GENOMIC DNA]</scope>
    <source>
        <strain evidence="2 3">YOKOZUNA-1</strain>
    </source>
</reference>
<dbReference type="Gene3D" id="3.40.50.720">
    <property type="entry name" value="NAD(P)-binding Rossmann-like Domain"/>
    <property type="match status" value="1"/>
</dbReference>
<dbReference type="Pfam" id="PF01370">
    <property type="entry name" value="Epimerase"/>
    <property type="match status" value="1"/>
</dbReference>
<dbReference type="EMBL" id="BDGG01000004">
    <property type="protein sequence ID" value="GAU97373.1"/>
    <property type="molecule type" value="Genomic_DNA"/>
</dbReference>
<protein>
    <recommendedName>
        <fullName evidence="1">NAD-dependent epimerase/dehydratase domain-containing protein</fullName>
    </recommendedName>
</protein>
<name>A0A1D1VEQ1_RAMVA</name>
<evidence type="ECO:0000259" key="1">
    <source>
        <dbReference type="Pfam" id="PF01370"/>
    </source>
</evidence>
<evidence type="ECO:0000313" key="3">
    <source>
        <dbReference type="Proteomes" id="UP000186922"/>
    </source>
</evidence>
<dbReference type="InterPro" id="IPR001509">
    <property type="entry name" value="Epimerase_deHydtase"/>
</dbReference>
<dbReference type="Proteomes" id="UP000186922">
    <property type="component" value="Unassembled WGS sequence"/>
</dbReference>
<proteinExistence type="predicted"/>
<dbReference type="AlphaFoldDB" id="A0A1D1VEQ1"/>
<dbReference type="STRING" id="947166.A0A1D1VEQ1"/>
<dbReference type="InterPro" id="IPR036291">
    <property type="entry name" value="NAD(P)-bd_dom_sf"/>
</dbReference>